<evidence type="ECO:0000313" key="4">
    <source>
        <dbReference type="Proteomes" id="UP001321861"/>
    </source>
</evidence>
<proteinExistence type="predicted"/>
<protein>
    <submittedName>
        <fullName evidence="3">Histidine kinase</fullName>
    </submittedName>
</protein>
<organism evidence="3 4">
    <name type="scientific">Xylocopilactobacillus apicola</name>
    <dbReference type="NCBI Taxonomy" id="2932184"/>
    <lineage>
        <taxon>Bacteria</taxon>
        <taxon>Bacillati</taxon>
        <taxon>Bacillota</taxon>
        <taxon>Bacilli</taxon>
        <taxon>Lactobacillales</taxon>
        <taxon>Lactobacillaceae</taxon>
        <taxon>Xylocopilactobacillus</taxon>
    </lineage>
</organism>
<feature type="transmembrane region" description="Helical" evidence="1">
    <location>
        <begin position="190"/>
        <end position="213"/>
    </location>
</feature>
<dbReference type="InterPro" id="IPR032834">
    <property type="entry name" value="NatK-like_C"/>
</dbReference>
<feature type="transmembrane region" description="Helical" evidence="1">
    <location>
        <begin position="84"/>
        <end position="101"/>
    </location>
</feature>
<keyword evidence="3" id="KW-0418">Kinase</keyword>
<feature type="transmembrane region" description="Helical" evidence="1">
    <location>
        <begin position="162"/>
        <end position="184"/>
    </location>
</feature>
<dbReference type="SUPFAM" id="SSF55874">
    <property type="entry name" value="ATPase domain of HSP90 chaperone/DNA topoisomerase II/histidine kinase"/>
    <property type="match status" value="1"/>
</dbReference>
<dbReference type="AlphaFoldDB" id="A0AAU9D645"/>
<feature type="domain" description="Sensor histidine kinase NatK-like C-terminal" evidence="2">
    <location>
        <begin position="338"/>
        <end position="432"/>
    </location>
</feature>
<reference evidence="3 4" key="1">
    <citation type="journal article" date="2023" name="Microbiol. Spectr.">
        <title>Symbiosis of Carpenter Bees with Uncharacterized Lactic Acid Bacteria Showing NAD Auxotrophy.</title>
        <authorList>
            <person name="Kawasaki S."/>
            <person name="Ozawa K."/>
            <person name="Mori T."/>
            <person name="Yamamoto A."/>
            <person name="Ito M."/>
            <person name="Ohkuma M."/>
            <person name="Sakamoto M."/>
            <person name="Matsutani M."/>
        </authorList>
    </citation>
    <scope>NUCLEOTIDE SEQUENCE [LARGE SCALE GENOMIC DNA]</scope>
    <source>
        <strain evidence="3 4">XA3</strain>
    </source>
</reference>
<dbReference type="PANTHER" id="PTHR40448">
    <property type="entry name" value="TWO-COMPONENT SENSOR HISTIDINE KINASE"/>
    <property type="match status" value="1"/>
</dbReference>
<keyword evidence="4" id="KW-1185">Reference proteome</keyword>
<dbReference type="RefSeq" id="WP_317635686.1">
    <property type="nucleotide sequence ID" value="NZ_AP026802.1"/>
</dbReference>
<feature type="transmembrane region" description="Helical" evidence="1">
    <location>
        <begin position="121"/>
        <end position="141"/>
    </location>
</feature>
<keyword evidence="1" id="KW-0812">Transmembrane</keyword>
<dbReference type="InterPro" id="IPR036890">
    <property type="entry name" value="HATPase_C_sf"/>
</dbReference>
<sequence length="442" mass="51207">MTLISVQTNFVDNITICFLIVFVTNFLKEDSKRQTIMGDIFVALVIGIIGVFFQSFNLIIWVLSTIVYQKMRHHQLNYEFLNRRLFAIVLSYLSIMISDGIETFGRFMLRKYNIINISNDVGAYFYIILYIIITVVSAITLKKSEIYSNLQEKNTDLEISQIVFRIFLFLVISIVTILLISQMAQITALIQIPLMLIFFIFIGFTLIELFAFIESYSYKKDAEMQIVQNQQLKEYLTNIEHQYQSIRHFKHDYNNMLLALGEFTKNDHQQQFKEYYEELVKQRPISNDLKRISISHIDNLKNDPLKGLIIQKFFAAQRVEVDLQIGIDDQINIMNTDILPIVRILGILLDNAIEHSAEEKEKEVECAFINSGDLIEIVVSNKASKLKNIDQLFQDGYTTKIDHTGFGLANVRELVNKNKSLLLDNNFKDGILKNTLIITTGE</sequence>
<evidence type="ECO:0000313" key="3">
    <source>
        <dbReference type="EMBL" id="BDR57740.1"/>
    </source>
</evidence>
<feature type="transmembrane region" description="Helical" evidence="1">
    <location>
        <begin position="40"/>
        <end position="63"/>
    </location>
</feature>
<accession>A0AAU9D645</accession>
<evidence type="ECO:0000259" key="2">
    <source>
        <dbReference type="Pfam" id="PF14501"/>
    </source>
</evidence>
<dbReference type="GO" id="GO:0016301">
    <property type="term" value="F:kinase activity"/>
    <property type="evidence" value="ECO:0007669"/>
    <property type="project" value="UniProtKB-KW"/>
</dbReference>
<name>A0AAU9D645_9LACO</name>
<dbReference type="Proteomes" id="UP001321861">
    <property type="component" value="Chromosome"/>
</dbReference>
<gene>
    <name evidence="3" type="primary">plnB_1</name>
    <name evidence="3" type="ORF">XA3_01810</name>
</gene>
<keyword evidence="3" id="KW-0808">Transferase</keyword>
<dbReference type="PANTHER" id="PTHR40448:SF1">
    <property type="entry name" value="TWO-COMPONENT SENSOR HISTIDINE KINASE"/>
    <property type="match status" value="1"/>
</dbReference>
<evidence type="ECO:0000256" key="1">
    <source>
        <dbReference type="SAM" id="Phobius"/>
    </source>
</evidence>
<keyword evidence="1" id="KW-0472">Membrane</keyword>
<feature type="transmembrane region" description="Helical" evidence="1">
    <location>
        <begin position="10"/>
        <end position="28"/>
    </location>
</feature>
<dbReference type="KEGG" id="xap:XA3_01810"/>
<dbReference type="Gene3D" id="3.30.565.10">
    <property type="entry name" value="Histidine kinase-like ATPase, C-terminal domain"/>
    <property type="match status" value="1"/>
</dbReference>
<dbReference type="EMBL" id="AP026802">
    <property type="protein sequence ID" value="BDR57740.1"/>
    <property type="molecule type" value="Genomic_DNA"/>
</dbReference>
<dbReference type="GO" id="GO:0042802">
    <property type="term" value="F:identical protein binding"/>
    <property type="evidence" value="ECO:0007669"/>
    <property type="project" value="TreeGrafter"/>
</dbReference>
<keyword evidence="1" id="KW-1133">Transmembrane helix</keyword>
<dbReference type="Pfam" id="PF14501">
    <property type="entry name" value="HATPase_c_5"/>
    <property type="match status" value="1"/>
</dbReference>